<evidence type="ECO:0000256" key="6">
    <source>
        <dbReference type="ARBA" id="ARBA00022741"/>
    </source>
</evidence>
<dbReference type="GO" id="GO:0006260">
    <property type="term" value="P:DNA replication"/>
    <property type="evidence" value="ECO:0007669"/>
    <property type="project" value="UniProtKB-UniRule"/>
</dbReference>
<dbReference type="InterPro" id="IPR003395">
    <property type="entry name" value="RecF/RecN/SMC_N"/>
</dbReference>
<dbReference type="GO" id="GO:0006302">
    <property type="term" value="P:double-strand break repair"/>
    <property type="evidence" value="ECO:0007669"/>
    <property type="project" value="TreeGrafter"/>
</dbReference>
<dbReference type="RefSeq" id="WP_037547791.1">
    <property type="nucleotide sequence ID" value="NZ_JNUP01000064.1"/>
</dbReference>
<evidence type="ECO:0000256" key="7">
    <source>
        <dbReference type="ARBA" id="ARBA00022840"/>
    </source>
</evidence>
<sequence>MAFTAMRFYQFRNLQSAEIPVHSEQVFFVGENGQGKTNFLEAVYLLCYGSSFRTRKDDSLIRSGADSMAVHGVFTHQGIERVIQVRIVGGKKEVRVDDQVIKDRRELVEQIPCIVFSHEDIDFVKGPPEMQRYFFNQTGTMLGIQFLDDLRRYTRVLKTRNQVLKDGRYDLLDLYDSQLCEYGEVIQERRRELTEQFNAVFLDVFSRVSGLKPSVEIQYQPSWSSTLSSDQLREHVYLRREADISQRTTTSGPHRDRFVFSLMGEDFLPQASTGQLRLISLILRVAQARLLADMRDSKPILLIDDVLLELDPERRRRFIEVLPEFEQAFYTFLPDEHIIRRIEGDSTVGFRVENGSFQRITS</sequence>
<dbReference type="HAMAP" id="MF_00365">
    <property type="entry name" value="RecF"/>
    <property type="match status" value="1"/>
</dbReference>
<dbReference type="GO" id="GO:0003697">
    <property type="term" value="F:single-stranded DNA binding"/>
    <property type="evidence" value="ECO:0007669"/>
    <property type="project" value="UniProtKB-UniRule"/>
</dbReference>
<comment type="function">
    <text evidence="9 10">The RecF protein is involved in DNA metabolism; it is required for DNA replication and normal SOS inducibility. RecF binds preferentially to single-stranded, linear DNA. It also seems to bind ATP.</text>
</comment>
<evidence type="ECO:0000256" key="8">
    <source>
        <dbReference type="ARBA" id="ARBA00023125"/>
    </source>
</evidence>
<protein>
    <recommendedName>
        <fullName evidence="3 9">DNA replication and repair protein RecF</fullName>
    </recommendedName>
</protein>
<keyword evidence="5 9" id="KW-0235">DNA replication</keyword>
<evidence type="ECO:0000256" key="3">
    <source>
        <dbReference type="ARBA" id="ARBA00020170"/>
    </source>
</evidence>
<dbReference type="GO" id="GO:0005737">
    <property type="term" value="C:cytoplasm"/>
    <property type="evidence" value="ECO:0007669"/>
    <property type="project" value="UniProtKB-SubCell"/>
</dbReference>
<dbReference type="EMBL" id="JNUP01000064">
    <property type="protein sequence ID" value="KGE71923.1"/>
    <property type="molecule type" value="Genomic_DNA"/>
</dbReference>
<dbReference type="PANTHER" id="PTHR32182">
    <property type="entry name" value="DNA REPLICATION AND REPAIR PROTEIN RECF"/>
    <property type="match status" value="1"/>
</dbReference>
<evidence type="ECO:0000256" key="1">
    <source>
        <dbReference type="ARBA" id="ARBA00004496"/>
    </source>
</evidence>
<dbReference type="InterPro" id="IPR042174">
    <property type="entry name" value="RecF_2"/>
</dbReference>
<evidence type="ECO:0000259" key="11">
    <source>
        <dbReference type="Pfam" id="PF02463"/>
    </source>
</evidence>
<keyword evidence="9 10" id="KW-0234">DNA repair</keyword>
<dbReference type="PROSITE" id="PS00618">
    <property type="entry name" value="RECF_2"/>
    <property type="match status" value="1"/>
</dbReference>
<dbReference type="InterPro" id="IPR018078">
    <property type="entry name" value="DNA-binding_RecF_CS"/>
</dbReference>
<name>A0A098QWZ7_9SPIO</name>
<comment type="similarity">
    <text evidence="2 9 10">Belongs to the RecF family.</text>
</comment>
<evidence type="ECO:0000256" key="9">
    <source>
        <dbReference type="HAMAP-Rule" id="MF_00365"/>
    </source>
</evidence>
<dbReference type="Gene3D" id="1.20.1050.90">
    <property type="entry name" value="RecF/RecN/SMC, N-terminal domain"/>
    <property type="match status" value="1"/>
</dbReference>
<evidence type="ECO:0000313" key="12">
    <source>
        <dbReference type="EMBL" id="KGE71923.1"/>
    </source>
</evidence>
<keyword evidence="8 9" id="KW-0238">DNA-binding</keyword>
<gene>
    <name evidence="9" type="primary">recF</name>
    <name evidence="12" type="ORF">DC28_08985</name>
</gene>
<dbReference type="SUPFAM" id="SSF52540">
    <property type="entry name" value="P-loop containing nucleoside triphosphate hydrolases"/>
    <property type="match status" value="1"/>
</dbReference>
<feature type="domain" description="RecF/RecN/SMC N-terminal" evidence="11">
    <location>
        <begin position="7"/>
        <end position="328"/>
    </location>
</feature>
<dbReference type="Gene3D" id="3.40.50.300">
    <property type="entry name" value="P-loop containing nucleotide triphosphate hydrolases"/>
    <property type="match status" value="1"/>
</dbReference>
<dbReference type="GO" id="GO:0009432">
    <property type="term" value="P:SOS response"/>
    <property type="evidence" value="ECO:0007669"/>
    <property type="project" value="UniProtKB-UniRule"/>
</dbReference>
<evidence type="ECO:0000256" key="2">
    <source>
        <dbReference type="ARBA" id="ARBA00008016"/>
    </source>
</evidence>
<reference evidence="12 13" key="1">
    <citation type="submission" date="2014-05" db="EMBL/GenBank/DDBJ databases">
        <title>De novo Genome Sequence of Spirocheata sp.</title>
        <authorList>
            <person name="Shivani Y."/>
            <person name="Subhash Y."/>
            <person name="Tushar L."/>
            <person name="Sasikala C."/>
            <person name="Ramana C.V."/>
        </authorList>
    </citation>
    <scope>NUCLEOTIDE SEQUENCE [LARGE SCALE GENOMIC DNA]</scope>
    <source>
        <strain evidence="12 13">JC230</strain>
    </source>
</reference>
<dbReference type="OrthoDB" id="9803889at2"/>
<dbReference type="PANTHER" id="PTHR32182:SF0">
    <property type="entry name" value="DNA REPLICATION AND REPAIR PROTEIN RECF"/>
    <property type="match status" value="1"/>
</dbReference>
<dbReference type="NCBIfam" id="TIGR00611">
    <property type="entry name" value="recf"/>
    <property type="match status" value="1"/>
</dbReference>
<keyword evidence="4 9" id="KW-0963">Cytoplasm</keyword>
<keyword evidence="9 10" id="KW-0742">SOS response</keyword>
<dbReference type="GO" id="GO:0005524">
    <property type="term" value="F:ATP binding"/>
    <property type="evidence" value="ECO:0007669"/>
    <property type="project" value="UniProtKB-UniRule"/>
</dbReference>
<dbReference type="Proteomes" id="UP000029692">
    <property type="component" value="Unassembled WGS sequence"/>
</dbReference>
<dbReference type="Pfam" id="PF02463">
    <property type="entry name" value="SMC_N"/>
    <property type="match status" value="1"/>
</dbReference>
<keyword evidence="9 10" id="KW-0227">DNA damage</keyword>
<dbReference type="GO" id="GO:0000731">
    <property type="term" value="P:DNA synthesis involved in DNA repair"/>
    <property type="evidence" value="ECO:0007669"/>
    <property type="project" value="TreeGrafter"/>
</dbReference>
<evidence type="ECO:0000256" key="10">
    <source>
        <dbReference type="RuleBase" id="RU000578"/>
    </source>
</evidence>
<evidence type="ECO:0000256" key="4">
    <source>
        <dbReference type="ARBA" id="ARBA00022490"/>
    </source>
</evidence>
<keyword evidence="13" id="KW-1185">Reference proteome</keyword>
<evidence type="ECO:0000313" key="13">
    <source>
        <dbReference type="Proteomes" id="UP000029692"/>
    </source>
</evidence>
<feature type="binding site" evidence="9">
    <location>
        <begin position="30"/>
        <end position="37"/>
    </location>
    <ligand>
        <name>ATP</name>
        <dbReference type="ChEBI" id="CHEBI:30616"/>
    </ligand>
</feature>
<evidence type="ECO:0000256" key="5">
    <source>
        <dbReference type="ARBA" id="ARBA00022705"/>
    </source>
</evidence>
<dbReference type="AlphaFoldDB" id="A0A098QWZ7"/>
<dbReference type="STRING" id="1480694.DC28_08985"/>
<keyword evidence="7 9" id="KW-0067">ATP-binding</keyword>
<dbReference type="eggNOG" id="COG1195">
    <property type="taxonomic scope" value="Bacteria"/>
</dbReference>
<comment type="caution">
    <text evidence="12">The sequence shown here is derived from an EMBL/GenBank/DDBJ whole genome shotgun (WGS) entry which is preliminary data.</text>
</comment>
<dbReference type="InterPro" id="IPR001238">
    <property type="entry name" value="DNA-binding_RecF"/>
</dbReference>
<comment type="subcellular location">
    <subcellularLocation>
        <location evidence="1 9 10">Cytoplasm</location>
    </subcellularLocation>
</comment>
<accession>A0A098QWZ7</accession>
<dbReference type="InterPro" id="IPR027417">
    <property type="entry name" value="P-loop_NTPase"/>
</dbReference>
<keyword evidence="6 9" id="KW-0547">Nucleotide-binding</keyword>
<organism evidence="12 13">
    <name type="scientific">Spirochaeta lutea</name>
    <dbReference type="NCBI Taxonomy" id="1480694"/>
    <lineage>
        <taxon>Bacteria</taxon>
        <taxon>Pseudomonadati</taxon>
        <taxon>Spirochaetota</taxon>
        <taxon>Spirochaetia</taxon>
        <taxon>Spirochaetales</taxon>
        <taxon>Spirochaetaceae</taxon>
        <taxon>Spirochaeta</taxon>
    </lineage>
</organism>
<proteinExistence type="inferred from homology"/>